<accession>A0A6I4MCH3</accession>
<name>A0A6I4MCH3_9ACTN</name>
<dbReference type="RefSeq" id="WP_151595963.1">
    <property type="nucleotide sequence ID" value="NZ_WBMS02000019.1"/>
</dbReference>
<dbReference type="Proteomes" id="UP000462055">
    <property type="component" value="Unassembled WGS sequence"/>
</dbReference>
<evidence type="ECO:0000313" key="2">
    <source>
        <dbReference type="Proteomes" id="UP000462055"/>
    </source>
</evidence>
<sequence>MSATATDADTLEDVLRERHRRCRPALGRLKLLASNGRGTGRDVRAATAEVLAELDAAEAVLLDALSGSVRREAFAHFLGCRVNRLRIVAEHAAATADAGDLPVMRRLLYQFHALAEAMWKVQLGLQIRNPSSIAGRT</sequence>
<comment type="caution">
    <text evidence="1">The sequence shown here is derived from an EMBL/GenBank/DDBJ whole genome shotgun (WGS) entry which is preliminary data.</text>
</comment>
<keyword evidence="2" id="KW-1185">Reference proteome</keyword>
<dbReference type="AlphaFoldDB" id="A0A6I4MCH3"/>
<dbReference type="EMBL" id="WBMS02000019">
    <property type="protein sequence ID" value="MWA03422.1"/>
    <property type="molecule type" value="Genomic_DNA"/>
</dbReference>
<gene>
    <name evidence="1" type="ORF">F8568_024190</name>
</gene>
<organism evidence="1 2">
    <name type="scientific">Actinomadura physcomitrii</name>
    <dbReference type="NCBI Taxonomy" id="2650748"/>
    <lineage>
        <taxon>Bacteria</taxon>
        <taxon>Bacillati</taxon>
        <taxon>Actinomycetota</taxon>
        <taxon>Actinomycetes</taxon>
        <taxon>Streptosporangiales</taxon>
        <taxon>Thermomonosporaceae</taxon>
        <taxon>Actinomadura</taxon>
    </lineage>
</organism>
<evidence type="ECO:0000313" key="1">
    <source>
        <dbReference type="EMBL" id="MWA03422.1"/>
    </source>
</evidence>
<reference evidence="1" key="1">
    <citation type="submission" date="2019-12" db="EMBL/GenBank/DDBJ databases">
        <title>Actinomadura physcomitrii sp. nov., a novel actinomycete isolated from moss [Physcomitrium sphaericum (Ludw) Fuernr].</title>
        <authorList>
            <person name="Zhuang X."/>
        </authorList>
    </citation>
    <scope>NUCLEOTIDE SEQUENCE [LARGE SCALE GENOMIC DNA]</scope>
    <source>
        <strain evidence="1">LD22</strain>
    </source>
</reference>
<proteinExistence type="predicted"/>
<protein>
    <submittedName>
        <fullName evidence="1">Uncharacterized protein</fullName>
    </submittedName>
</protein>